<feature type="binding site" evidence="11">
    <location>
        <position position="229"/>
    </location>
    <ligand>
        <name>Ca(2+)</name>
        <dbReference type="ChEBI" id="CHEBI:29108"/>
        <label>3</label>
    </ligand>
</feature>
<feature type="binding site" evidence="10">
    <location>
        <position position="280"/>
    </location>
    <ligand>
        <name>Zn(2+)</name>
        <dbReference type="ChEBI" id="CHEBI:29105"/>
        <label>2</label>
        <note>catalytic</note>
    </ligand>
</feature>
<reference evidence="14" key="1">
    <citation type="submission" date="2022-03" db="EMBL/GenBank/DDBJ databases">
        <title>A functionally conserved STORR gene fusion in Papaver species that diverged 16.8 million years ago.</title>
        <authorList>
            <person name="Catania T."/>
        </authorList>
    </citation>
    <scope>NUCLEOTIDE SEQUENCE</scope>
    <source>
        <strain evidence="14">S-191538</strain>
    </source>
</reference>
<dbReference type="CDD" id="cd04278">
    <property type="entry name" value="ZnMc_MMP"/>
    <property type="match status" value="1"/>
</dbReference>
<evidence type="ECO:0000256" key="3">
    <source>
        <dbReference type="ARBA" id="ARBA00022723"/>
    </source>
</evidence>
<protein>
    <recommendedName>
        <fullName evidence="13">Peptidase metallopeptidase domain-containing protein</fullName>
    </recommendedName>
</protein>
<keyword evidence="5" id="KW-0378">Hydrolase</keyword>
<evidence type="ECO:0000256" key="10">
    <source>
        <dbReference type="PIRSR" id="PIRSR001191-2"/>
    </source>
</evidence>
<dbReference type="EMBL" id="JAJJMA010237385">
    <property type="protein sequence ID" value="MCL7042609.1"/>
    <property type="molecule type" value="Genomic_DNA"/>
</dbReference>
<feature type="binding site" evidence="11">
    <location>
        <position position="223"/>
    </location>
    <ligand>
        <name>Zn(2+)</name>
        <dbReference type="ChEBI" id="CHEBI:29105"/>
        <label>1</label>
    </ligand>
</feature>
<dbReference type="GO" id="GO:0030574">
    <property type="term" value="P:collagen catabolic process"/>
    <property type="evidence" value="ECO:0007669"/>
    <property type="project" value="TreeGrafter"/>
</dbReference>
<dbReference type="Proteomes" id="UP001177140">
    <property type="component" value="Unassembled WGS sequence"/>
</dbReference>
<keyword evidence="4 12" id="KW-0732">Signal</keyword>
<dbReference type="GO" id="GO:0008270">
    <property type="term" value="F:zinc ion binding"/>
    <property type="evidence" value="ECO:0007669"/>
    <property type="project" value="InterPro"/>
</dbReference>
<feature type="binding site" evidence="10">
    <location>
        <position position="270"/>
    </location>
    <ligand>
        <name>Zn(2+)</name>
        <dbReference type="ChEBI" id="CHEBI:29105"/>
        <label>2</label>
        <note>catalytic</note>
    </ligand>
</feature>
<feature type="binding site" evidence="11">
    <location>
        <position position="236"/>
    </location>
    <ligand>
        <name>Zn(2+)</name>
        <dbReference type="ChEBI" id="CHEBI:29105"/>
        <label>1</label>
    </ligand>
</feature>
<dbReference type="GO" id="GO:0031012">
    <property type="term" value="C:extracellular matrix"/>
    <property type="evidence" value="ECO:0007669"/>
    <property type="project" value="InterPro"/>
</dbReference>
<dbReference type="PANTHER" id="PTHR10201:SF213">
    <property type="entry name" value="METALLOENDOPROTEINASE 2-MMP-LIKE"/>
    <property type="match status" value="1"/>
</dbReference>
<gene>
    <name evidence="14" type="ORF">MKW94_007846</name>
</gene>
<evidence type="ECO:0000256" key="11">
    <source>
        <dbReference type="PIRSR" id="PIRSR621190-2"/>
    </source>
</evidence>
<keyword evidence="3 10" id="KW-0479">Metal-binding</keyword>
<keyword evidence="6 10" id="KW-0862">Zinc</keyword>
<feature type="binding site" evidence="11">
    <location>
        <position position="246"/>
    </location>
    <ligand>
        <name>Zn(2+)</name>
        <dbReference type="ChEBI" id="CHEBI:29105"/>
        <label>1</label>
    </ligand>
</feature>
<organism evidence="14 15">
    <name type="scientific">Papaver nudicaule</name>
    <name type="common">Iceland poppy</name>
    <dbReference type="NCBI Taxonomy" id="74823"/>
    <lineage>
        <taxon>Eukaryota</taxon>
        <taxon>Viridiplantae</taxon>
        <taxon>Streptophyta</taxon>
        <taxon>Embryophyta</taxon>
        <taxon>Tracheophyta</taxon>
        <taxon>Spermatophyta</taxon>
        <taxon>Magnoliopsida</taxon>
        <taxon>Ranunculales</taxon>
        <taxon>Papaveraceae</taxon>
        <taxon>Papaveroideae</taxon>
        <taxon>Papaver</taxon>
    </lineage>
</organism>
<feature type="binding site" evidence="11">
    <location>
        <position position="251"/>
    </location>
    <ligand>
        <name>Ca(2+)</name>
        <dbReference type="ChEBI" id="CHEBI:29108"/>
        <label>3</label>
    </ligand>
</feature>
<dbReference type="SUPFAM" id="SSF55486">
    <property type="entry name" value="Metalloproteases ('zincins'), catalytic domain"/>
    <property type="match status" value="1"/>
</dbReference>
<dbReference type="PRINTS" id="PR00138">
    <property type="entry name" value="MATRIXIN"/>
</dbReference>
<evidence type="ECO:0000259" key="13">
    <source>
        <dbReference type="SMART" id="SM00235"/>
    </source>
</evidence>
<feature type="binding site" evidence="11">
    <location>
        <position position="251"/>
    </location>
    <ligand>
        <name>Ca(2+)</name>
        <dbReference type="ChEBI" id="CHEBI:29108"/>
        <label>1</label>
    </ligand>
</feature>
<feature type="binding site" evidence="11">
    <location>
        <position position="228"/>
    </location>
    <ligand>
        <name>Ca(2+)</name>
        <dbReference type="ChEBI" id="CHEBI:29108"/>
        <label>3</label>
    </ligand>
</feature>
<evidence type="ECO:0000256" key="8">
    <source>
        <dbReference type="ARBA" id="ARBA00023145"/>
    </source>
</evidence>
<feature type="binding site" evidence="10">
    <location>
        <position position="274"/>
    </location>
    <ligand>
        <name>Zn(2+)</name>
        <dbReference type="ChEBI" id="CHEBI:29105"/>
        <label>2</label>
        <note>catalytic</note>
    </ligand>
</feature>
<dbReference type="InterPro" id="IPR001818">
    <property type="entry name" value="Pept_M10_metallopeptidase"/>
</dbReference>
<dbReference type="InterPro" id="IPR021158">
    <property type="entry name" value="Pept_M10A_Zn_BS"/>
</dbReference>
<evidence type="ECO:0000256" key="5">
    <source>
        <dbReference type="ARBA" id="ARBA00022801"/>
    </source>
</evidence>
<keyword evidence="8" id="KW-0865">Zymogen</keyword>
<feature type="binding site" evidence="11">
    <location>
        <position position="288"/>
    </location>
    <ligand>
        <name>Zn(2+)</name>
        <dbReference type="ChEBI" id="CHEBI:29105"/>
        <label>2</label>
        <note>catalytic</note>
    </ligand>
</feature>
<comment type="similarity">
    <text evidence="1">Belongs to the peptidase M10A family. Matrix metalloproteinases (MMPs) subfamily.</text>
</comment>
<dbReference type="GO" id="GO:0030198">
    <property type="term" value="P:extracellular matrix organization"/>
    <property type="evidence" value="ECO:0007669"/>
    <property type="project" value="TreeGrafter"/>
</dbReference>
<dbReference type="InterPro" id="IPR002477">
    <property type="entry name" value="Peptidoglycan-bd-like"/>
</dbReference>
<feature type="chain" id="PRO_5041227951" description="Peptidase metallopeptidase domain-containing protein" evidence="12">
    <location>
        <begin position="31"/>
        <end position="318"/>
    </location>
</feature>
<feature type="domain" description="Peptidase metallopeptidase" evidence="13">
    <location>
        <begin position="150"/>
        <end position="315"/>
    </location>
</feature>
<evidence type="ECO:0000256" key="9">
    <source>
        <dbReference type="PIRSR" id="PIRSR001191-1"/>
    </source>
</evidence>
<dbReference type="InterPro" id="IPR024079">
    <property type="entry name" value="MetalloPept_cat_dom_sf"/>
</dbReference>
<accession>A0AA41VJT4</accession>
<feature type="signal peptide" evidence="12">
    <location>
        <begin position="1"/>
        <end position="30"/>
    </location>
</feature>
<evidence type="ECO:0000256" key="4">
    <source>
        <dbReference type="ARBA" id="ARBA00022729"/>
    </source>
</evidence>
<evidence type="ECO:0000256" key="7">
    <source>
        <dbReference type="ARBA" id="ARBA00023049"/>
    </source>
</evidence>
<dbReference type="PROSITE" id="PS00546">
    <property type="entry name" value="CYSTEINE_SWITCH"/>
    <property type="match status" value="1"/>
</dbReference>
<dbReference type="InterPro" id="IPR006026">
    <property type="entry name" value="Peptidase_Metallo"/>
</dbReference>
<dbReference type="GO" id="GO:0006508">
    <property type="term" value="P:proteolysis"/>
    <property type="evidence" value="ECO:0007669"/>
    <property type="project" value="UniProtKB-KW"/>
</dbReference>
<keyword evidence="7" id="KW-0482">Metalloprotease</keyword>
<evidence type="ECO:0000256" key="2">
    <source>
        <dbReference type="ARBA" id="ARBA00022670"/>
    </source>
</evidence>
<feature type="active site" evidence="9">
    <location>
        <position position="271"/>
    </location>
</feature>
<sequence>MKSHTPTIVLHLFSFLILILLAVLPNQVLSRKELQPVLSLKHLEGCRKGQTVKGLHEIKIYLKRFGYANVVANINNYHHEHENDDMFDDVLESEIKAYQLNHNLNVTGELDTRTLEQMMLPRCGVPDIDENGKSSMRWNHYGPNFKFFSGNPKWPPSKYNLTYKFDSDGSASSKIDDQTLRDVCARAFATWAVRTLSHFRFKEAGEGEHADIFIGFRRGAHGDDRPFDGPWGTLAHAFPPTDGILHIDADENWSTDPTSDELDLESAVVHEIGHILGLGHSSDRRAVMFPSIAGGVTRREVGSDDILGIVALYPFGFF</sequence>
<comment type="cofactor">
    <cofactor evidence="11">
        <name>Zn(2+)</name>
        <dbReference type="ChEBI" id="CHEBI:29105"/>
    </cofactor>
    <text evidence="11">Binds 2 Zn(2+) ions per subunit.</text>
</comment>
<feature type="binding site" evidence="11">
    <location>
        <position position="221"/>
    </location>
    <ligand>
        <name>Zn(2+)</name>
        <dbReference type="ChEBI" id="CHEBI:29105"/>
        <label>1</label>
    </ligand>
</feature>
<evidence type="ECO:0000313" key="15">
    <source>
        <dbReference type="Proteomes" id="UP001177140"/>
    </source>
</evidence>
<keyword evidence="2" id="KW-0645">Protease</keyword>
<dbReference type="InterPro" id="IPR033739">
    <property type="entry name" value="M10A_MMP"/>
</dbReference>
<dbReference type="Pfam" id="PF01471">
    <property type="entry name" value="PG_binding_1"/>
    <property type="match status" value="1"/>
</dbReference>
<feature type="binding site" evidence="11">
    <location>
        <position position="211"/>
    </location>
    <ligand>
        <name>Ca(2+)</name>
        <dbReference type="ChEBI" id="CHEBI:29108"/>
        <label>2</label>
    </ligand>
</feature>
<dbReference type="SUPFAM" id="SSF47090">
    <property type="entry name" value="PGBD-like"/>
    <property type="match status" value="1"/>
</dbReference>
<dbReference type="Pfam" id="PF00413">
    <property type="entry name" value="Peptidase_M10"/>
    <property type="match status" value="1"/>
</dbReference>
<evidence type="ECO:0000313" key="14">
    <source>
        <dbReference type="EMBL" id="MCL7042609.1"/>
    </source>
</evidence>
<dbReference type="SMART" id="SM00235">
    <property type="entry name" value="ZnMc"/>
    <property type="match status" value="1"/>
</dbReference>
<dbReference type="GO" id="GO:0004222">
    <property type="term" value="F:metalloendopeptidase activity"/>
    <property type="evidence" value="ECO:0007669"/>
    <property type="project" value="InterPro"/>
</dbReference>
<feature type="binding site" evidence="11">
    <location>
        <position position="248"/>
    </location>
    <ligand>
        <name>Ca(2+)</name>
        <dbReference type="ChEBI" id="CHEBI:29108"/>
        <label>3</label>
    </ligand>
</feature>
<dbReference type="PIRSF" id="PIRSF001191">
    <property type="entry name" value="Peptidase_M10A_matrix"/>
    <property type="match status" value="1"/>
</dbReference>
<evidence type="ECO:0000256" key="12">
    <source>
        <dbReference type="SAM" id="SignalP"/>
    </source>
</evidence>
<dbReference type="InterPro" id="IPR036365">
    <property type="entry name" value="PGBD-like_sf"/>
</dbReference>
<keyword evidence="11" id="KW-0106">Calcium</keyword>
<dbReference type="Gene3D" id="3.40.390.10">
    <property type="entry name" value="Collagenase (Catalytic Domain)"/>
    <property type="match status" value="1"/>
</dbReference>
<feature type="binding site" description="in inhibited form" evidence="11">
    <location>
        <position position="123"/>
    </location>
    <ligand>
        <name>Zn(2+)</name>
        <dbReference type="ChEBI" id="CHEBI:29105"/>
        <label>2</label>
        <note>catalytic</note>
    </ligand>
</feature>
<dbReference type="PANTHER" id="PTHR10201">
    <property type="entry name" value="MATRIX METALLOPROTEINASE"/>
    <property type="match status" value="1"/>
</dbReference>
<dbReference type="AlphaFoldDB" id="A0AA41VJT4"/>
<proteinExistence type="inferred from homology"/>
<comment type="caution">
    <text evidence="14">The sequence shown here is derived from an EMBL/GenBank/DDBJ whole genome shotgun (WGS) entry which is preliminary data.</text>
</comment>
<evidence type="ECO:0000256" key="1">
    <source>
        <dbReference type="ARBA" id="ARBA00009614"/>
    </source>
</evidence>
<comment type="cofactor">
    <cofactor evidence="11">
        <name>Ca(2+)</name>
        <dbReference type="ChEBI" id="CHEBI:29108"/>
    </cofactor>
    <text evidence="11">Can bind about 5 Ca(2+) ions per subunit.</text>
</comment>
<dbReference type="InterPro" id="IPR021190">
    <property type="entry name" value="Pept_M10A"/>
</dbReference>
<keyword evidence="15" id="KW-1185">Reference proteome</keyword>
<evidence type="ECO:0000256" key="6">
    <source>
        <dbReference type="ARBA" id="ARBA00022833"/>
    </source>
</evidence>
<name>A0AA41VJT4_PAPNU</name>